<protein>
    <recommendedName>
        <fullName evidence="4">DUF2306 domain-containing protein</fullName>
    </recommendedName>
</protein>
<dbReference type="Pfam" id="PF10067">
    <property type="entry name" value="DUF2306"/>
    <property type="match status" value="1"/>
</dbReference>
<feature type="transmembrane region" description="Helical" evidence="1">
    <location>
        <begin position="12"/>
        <end position="32"/>
    </location>
</feature>
<evidence type="ECO:0000313" key="2">
    <source>
        <dbReference type="EMBL" id="OUD10424.1"/>
    </source>
</evidence>
<feature type="transmembrane region" description="Helical" evidence="1">
    <location>
        <begin position="67"/>
        <end position="85"/>
    </location>
</feature>
<name>A0A251X278_9RHOB</name>
<evidence type="ECO:0008006" key="4">
    <source>
        <dbReference type="Google" id="ProtNLM"/>
    </source>
</evidence>
<reference evidence="2 3" key="1">
    <citation type="submission" date="2016-12" db="EMBL/GenBank/DDBJ databases">
        <title>The draft genome sequence of HSLHS2.</title>
        <authorList>
            <person name="Hu D."/>
            <person name="Wang L."/>
            <person name="Shao Z."/>
        </authorList>
    </citation>
    <scope>NUCLEOTIDE SEQUENCE [LARGE SCALE GENOMIC DNA]</scope>
    <source>
        <strain evidence="2">MCCC 1A06712</strain>
    </source>
</reference>
<dbReference type="EMBL" id="MSPP01000001">
    <property type="protein sequence ID" value="OUD10424.1"/>
    <property type="molecule type" value="Genomic_DNA"/>
</dbReference>
<comment type="caution">
    <text evidence="2">The sequence shown here is derived from an EMBL/GenBank/DDBJ whole genome shotgun (WGS) entry which is preliminary data.</text>
</comment>
<dbReference type="AlphaFoldDB" id="A0A251X278"/>
<feature type="transmembrane region" description="Helical" evidence="1">
    <location>
        <begin position="44"/>
        <end position="61"/>
    </location>
</feature>
<proteinExistence type="predicted"/>
<keyword evidence="1" id="KW-0472">Membrane</keyword>
<keyword evidence="1" id="KW-1133">Transmembrane helix</keyword>
<feature type="transmembrane region" description="Helical" evidence="1">
    <location>
        <begin position="136"/>
        <end position="153"/>
    </location>
</feature>
<gene>
    <name evidence="2" type="ORF">BVC71_02660</name>
</gene>
<dbReference type="OrthoDB" id="9815686at2"/>
<feature type="transmembrane region" description="Helical" evidence="1">
    <location>
        <begin position="106"/>
        <end position="124"/>
    </location>
</feature>
<keyword evidence="1" id="KW-0812">Transmembrane</keyword>
<organism evidence="2 3">
    <name type="scientific">Marivivens niveibacter</name>
    <dbReference type="NCBI Taxonomy" id="1930667"/>
    <lineage>
        <taxon>Bacteria</taxon>
        <taxon>Pseudomonadati</taxon>
        <taxon>Pseudomonadota</taxon>
        <taxon>Alphaproteobacteria</taxon>
        <taxon>Rhodobacterales</taxon>
        <taxon>Paracoccaceae</taxon>
        <taxon>Marivivens group</taxon>
        <taxon>Marivivens</taxon>
    </lineage>
</organism>
<dbReference type="Proteomes" id="UP000194664">
    <property type="component" value="Unassembled WGS sequence"/>
</dbReference>
<evidence type="ECO:0000313" key="3">
    <source>
        <dbReference type="Proteomes" id="UP000194664"/>
    </source>
</evidence>
<keyword evidence="3" id="KW-1185">Reference proteome</keyword>
<evidence type="ECO:0000256" key="1">
    <source>
        <dbReference type="SAM" id="Phobius"/>
    </source>
</evidence>
<sequence length="167" mass="18856">MTLQPFIDAGWVIQIHAVSATIALVLGPLAIYRRKRDQVHKVAGYIWVVAMALTAMSSFWIHDFAIVWILSPIHGLAVLALWSLFVGMRHIFQGRVAQHRAVFRSLYWNGALVAGLFNFLPGRVVNRIFFDDYRTAGVYVILIGATLLGLRLVRQLEQRKSMLPAQS</sequence>
<dbReference type="RefSeq" id="WP_086450077.1">
    <property type="nucleotide sequence ID" value="NZ_MSPP01000001.1"/>
</dbReference>
<accession>A0A251X278</accession>
<dbReference type="InterPro" id="IPR018750">
    <property type="entry name" value="DUF2306_membrane"/>
</dbReference>